<evidence type="ECO:0000313" key="2">
    <source>
        <dbReference type="EMBL" id="QPH53564.1"/>
    </source>
</evidence>
<dbReference type="Proteomes" id="UP000594800">
    <property type="component" value="Chromosome"/>
</dbReference>
<evidence type="ECO:0000256" key="1">
    <source>
        <dbReference type="SAM" id="SignalP"/>
    </source>
</evidence>
<accession>A0A7S9LQR0</accession>
<proteinExistence type="predicted"/>
<dbReference type="EMBL" id="CP064942">
    <property type="protein sequence ID" value="QPH53564.1"/>
    <property type="molecule type" value="Genomic_DNA"/>
</dbReference>
<feature type="signal peptide" evidence="1">
    <location>
        <begin position="1"/>
        <end position="22"/>
    </location>
</feature>
<organism evidence="2 3">
    <name type="scientific">Pontivivens ytuae</name>
    <dbReference type="NCBI Taxonomy" id="2789856"/>
    <lineage>
        <taxon>Bacteria</taxon>
        <taxon>Pseudomonadati</taxon>
        <taxon>Pseudomonadota</taxon>
        <taxon>Alphaproteobacteria</taxon>
        <taxon>Rhodobacterales</taxon>
        <taxon>Paracoccaceae</taxon>
        <taxon>Pontivivens</taxon>
    </lineage>
</organism>
<sequence length="176" mass="19063">MQKRQSILIAALLSIAATTALAQTPPQIRLADPLDYPGEGYCIDVVGVGDTARADLPLVVHNCLPERGSSDRIAEEREGRLFMPAFDACVTAFGVTAPLPGSPVVLRPCGAQESFLPADRLQLFDRTAENRLRLRGSDLCLAAGPDSARTFSPNDRWRTLTMEPCDTVPIARSAWD</sequence>
<feature type="chain" id="PRO_5032556830" evidence="1">
    <location>
        <begin position="23"/>
        <end position="176"/>
    </location>
</feature>
<dbReference type="SUPFAM" id="SSF50370">
    <property type="entry name" value="Ricin B-like lectins"/>
    <property type="match status" value="1"/>
</dbReference>
<evidence type="ECO:0000313" key="3">
    <source>
        <dbReference type="Proteomes" id="UP000594800"/>
    </source>
</evidence>
<keyword evidence="1" id="KW-0732">Signal</keyword>
<dbReference type="RefSeq" id="WP_196102773.1">
    <property type="nucleotide sequence ID" value="NZ_CP064942.1"/>
</dbReference>
<dbReference type="KEGG" id="poz:I0K15_17545"/>
<keyword evidence="3" id="KW-1185">Reference proteome</keyword>
<reference evidence="2 3" key="1">
    <citation type="submission" date="2020-11" db="EMBL/GenBank/DDBJ databases">
        <title>Description of Pontivivens ytuae sp. nov. isolated from deep sea sediment of Mariana Trench.</title>
        <authorList>
            <person name="Wang Z."/>
            <person name="Sun Q.-L."/>
            <person name="Xu X.-D."/>
            <person name="Tang Y.-Z."/>
            <person name="Zhang J."/>
        </authorList>
    </citation>
    <scope>NUCLEOTIDE SEQUENCE [LARGE SCALE GENOMIC DNA]</scope>
    <source>
        <strain evidence="2 3">MT2928</strain>
    </source>
</reference>
<protein>
    <submittedName>
        <fullName evidence="2">RICIN domain-containing protein</fullName>
    </submittedName>
</protein>
<name>A0A7S9LQR0_9RHOB</name>
<dbReference type="InterPro" id="IPR035992">
    <property type="entry name" value="Ricin_B-like_lectins"/>
</dbReference>
<dbReference type="AlphaFoldDB" id="A0A7S9LQR0"/>
<gene>
    <name evidence="2" type="ORF">I0K15_17545</name>
</gene>
<dbReference type="PROSITE" id="PS50231">
    <property type="entry name" value="RICIN_B_LECTIN"/>
    <property type="match status" value="1"/>
</dbReference>